<dbReference type="GO" id="GO:0005506">
    <property type="term" value="F:iron ion binding"/>
    <property type="evidence" value="ECO:0007669"/>
    <property type="project" value="InterPro"/>
</dbReference>
<dbReference type="InterPro" id="IPR017972">
    <property type="entry name" value="Cyt_P450_CS"/>
</dbReference>
<dbReference type="PANTHER" id="PTHR46696">
    <property type="entry name" value="P450, PUTATIVE (EUROFUNG)-RELATED"/>
    <property type="match status" value="1"/>
</dbReference>
<evidence type="ECO:0000256" key="6">
    <source>
        <dbReference type="ARBA" id="ARBA00023002"/>
    </source>
</evidence>
<keyword evidence="6 9" id="KW-0560">Oxidoreductase</keyword>
<dbReference type="GO" id="GO:0005737">
    <property type="term" value="C:cytoplasm"/>
    <property type="evidence" value="ECO:0007669"/>
    <property type="project" value="UniProtKB-SubCell"/>
</dbReference>
<reference evidence="10 11" key="1">
    <citation type="submission" date="2019-03" db="EMBL/GenBank/DDBJ databases">
        <title>Draft genome sequences of novel Actinobacteria.</title>
        <authorList>
            <person name="Sahin N."/>
            <person name="Ay H."/>
            <person name="Saygin H."/>
        </authorList>
    </citation>
    <scope>NUCLEOTIDE SEQUENCE [LARGE SCALE GENOMIC DNA]</scope>
    <source>
        <strain evidence="10 11">7K502</strain>
    </source>
</reference>
<dbReference type="InterPro" id="IPR001128">
    <property type="entry name" value="Cyt_P450"/>
</dbReference>
<dbReference type="Proteomes" id="UP000294947">
    <property type="component" value="Unassembled WGS sequence"/>
</dbReference>
<evidence type="ECO:0000256" key="9">
    <source>
        <dbReference type="RuleBase" id="RU000461"/>
    </source>
</evidence>
<keyword evidence="11" id="KW-1185">Reference proteome</keyword>
<dbReference type="Pfam" id="PF00067">
    <property type="entry name" value="p450"/>
    <property type="match status" value="1"/>
</dbReference>
<dbReference type="FunFam" id="1.10.630.10:FF:000018">
    <property type="entry name" value="Cytochrome P450 monooxygenase"/>
    <property type="match status" value="1"/>
</dbReference>
<dbReference type="AlphaFoldDB" id="A0A4V2YIU2"/>
<comment type="caution">
    <text evidence="10">The sequence shown here is derived from an EMBL/GenBank/DDBJ whole genome shotgun (WGS) entry which is preliminary data.</text>
</comment>
<evidence type="ECO:0000256" key="1">
    <source>
        <dbReference type="ARBA" id="ARBA00004496"/>
    </source>
</evidence>
<dbReference type="GO" id="GO:0004497">
    <property type="term" value="F:monooxygenase activity"/>
    <property type="evidence" value="ECO:0007669"/>
    <property type="project" value="UniProtKB-KW"/>
</dbReference>
<proteinExistence type="inferred from homology"/>
<organism evidence="10 11">
    <name type="scientific">Saccharopolyspora elongata</name>
    <dbReference type="NCBI Taxonomy" id="2530387"/>
    <lineage>
        <taxon>Bacteria</taxon>
        <taxon>Bacillati</taxon>
        <taxon>Actinomycetota</taxon>
        <taxon>Actinomycetes</taxon>
        <taxon>Pseudonocardiales</taxon>
        <taxon>Pseudonocardiaceae</taxon>
        <taxon>Saccharopolyspora</taxon>
    </lineage>
</organism>
<comment type="subcellular location">
    <subcellularLocation>
        <location evidence="1">Cytoplasm</location>
    </subcellularLocation>
</comment>
<dbReference type="PRINTS" id="PR00359">
    <property type="entry name" value="BP450"/>
</dbReference>
<dbReference type="InterPro" id="IPR036396">
    <property type="entry name" value="Cyt_P450_sf"/>
</dbReference>
<evidence type="ECO:0000256" key="2">
    <source>
        <dbReference type="ARBA" id="ARBA00010617"/>
    </source>
</evidence>
<sequence>MVMTNAFTQPETTSFDFSEECLSALASWSEQVKQVTLATGEKVWLAKGYEEVRLILSDARFGAGDEPMHRASWSEEERKIGRLLHNDPPQHGWYRQPLNKAFSARRIQQLEPRIREIAREQLDVLSRSQNRSADLIETFALPVPERVIHEILGILPVFRSEFREIIEGLLRRGQTSEESRVFVDQALDCMCRVIEEIRRAPTGGLLDELIATGQFADVVLADLAVTLLMGGYLTITGMVTESVAVLSQNPEARRNLLVGAPQSSETVEELLRYITVIQYGVDRVAREHIRLGGQEIKEGDRVVAFLPAANRDPALCPHPEAMDATRRRVRHASFGFGPHQCLGQQLARVELEVMLTELFGRFPHLRPVRACEALPRRIETVIGGFDRFPVTW</sequence>
<name>A0A4V2YIU2_9PSEU</name>
<dbReference type="GO" id="GO:0020037">
    <property type="term" value="F:heme binding"/>
    <property type="evidence" value="ECO:0007669"/>
    <property type="project" value="InterPro"/>
</dbReference>
<dbReference type="OrthoDB" id="3218463at2"/>
<evidence type="ECO:0000256" key="5">
    <source>
        <dbReference type="ARBA" id="ARBA00022723"/>
    </source>
</evidence>
<keyword evidence="4 9" id="KW-0349">Heme</keyword>
<dbReference type="Gene3D" id="1.10.630.10">
    <property type="entry name" value="Cytochrome P450"/>
    <property type="match status" value="1"/>
</dbReference>
<dbReference type="GO" id="GO:0016705">
    <property type="term" value="F:oxidoreductase activity, acting on paired donors, with incorporation or reduction of molecular oxygen"/>
    <property type="evidence" value="ECO:0007669"/>
    <property type="project" value="InterPro"/>
</dbReference>
<accession>A0A4V2YIU2</accession>
<dbReference type="InterPro" id="IPR002397">
    <property type="entry name" value="Cyt_P450_B"/>
</dbReference>
<gene>
    <name evidence="10" type="ORF">E1288_42170</name>
</gene>
<evidence type="ECO:0000256" key="7">
    <source>
        <dbReference type="ARBA" id="ARBA00023004"/>
    </source>
</evidence>
<evidence type="ECO:0000313" key="11">
    <source>
        <dbReference type="Proteomes" id="UP000294947"/>
    </source>
</evidence>
<protein>
    <submittedName>
        <fullName evidence="10">Cytochrome P450</fullName>
    </submittedName>
</protein>
<dbReference type="PANTHER" id="PTHR46696:SF6">
    <property type="entry name" value="P450, PUTATIVE (EUROFUNG)-RELATED"/>
    <property type="match status" value="1"/>
</dbReference>
<dbReference type="EMBL" id="SMKW01000112">
    <property type="protein sequence ID" value="TDD36267.1"/>
    <property type="molecule type" value="Genomic_DNA"/>
</dbReference>
<keyword evidence="8 9" id="KW-0503">Monooxygenase</keyword>
<evidence type="ECO:0000256" key="3">
    <source>
        <dbReference type="ARBA" id="ARBA00022490"/>
    </source>
</evidence>
<keyword evidence="7 9" id="KW-0408">Iron</keyword>
<evidence type="ECO:0000256" key="8">
    <source>
        <dbReference type="ARBA" id="ARBA00023033"/>
    </source>
</evidence>
<dbReference type="SUPFAM" id="SSF48264">
    <property type="entry name" value="Cytochrome P450"/>
    <property type="match status" value="1"/>
</dbReference>
<keyword evidence="5 9" id="KW-0479">Metal-binding</keyword>
<keyword evidence="3" id="KW-0963">Cytoplasm</keyword>
<evidence type="ECO:0000256" key="4">
    <source>
        <dbReference type="ARBA" id="ARBA00022617"/>
    </source>
</evidence>
<evidence type="ECO:0000313" key="10">
    <source>
        <dbReference type="EMBL" id="TDD36267.1"/>
    </source>
</evidence>
<comment type="similarity">
    <text evidence="2 9">Belongs to the cytochrome P450 family.</text>
</comment>
<dbReference type="PROSITE" id="PS00086">
    <property type="entry name" value="CYTOCHROME_P450"/>
    <property type="match status" value="1"/>
</dbReference>